<feature type="transmembrane region" description="Helical" evidence="1">
    <location>
        <begin position="46"/>
        <end position="68"/>
    </location>
</feature>
<evidence type="ECO:0000256" key="1">
    <source>
        <dbReference type="SAM" id="Phobius"/>
    </source>
</evidence>
<reference evidence="2" key="1">
    <citation type="submission" date="2016-11" db="EMBL/GenBank/DDBJ databases">
        <title>Characterization of a Plasmid Isolated from Enterococcus faecalis found in the Fecal Material of a Blue Whale.</title>
        <authorList>
            <person name="McLaughlin R."/>
        </authorList>
    </citation>
    <scope>NUCLEOTIDE SEQUENCE</scope>
    <source>
        <strain evidence="2">2</strain>
        <plasmid evidence="2">pGTC2</plasmid>
    </source>
</reference>
<keyword evidence="1" id="KW-0472">Membrane</keyword>
<feature type="transmembrane region" description="Helical" evidence="1">
    <location>
        <begin position="7"/>
        <end position="26"/>
    </location>
</feature>
<geneLocation type="plasmid" evidence="2">
    <name>pGTC2</name>
</geneLocation>
<evidence type="ECO:0000313" key="2">
    <source>
        <dbReference type="EMBL" id="ARO45621.1"/>
    </source>
</evidence>
<keyword evidence="2" id="KW-0614">Plasmid</keyword>
<proteinExistence type="predicted"/>
<keyword evidence="1" id="KW-1133">Transmembrane helix</keyword>
<accession>A0A1W6QWD2</accession>
<name>A0A1W6QWD2_ENTFL</name>
<dbReference type="RefSeq" id="WP_172689389.1">
    <property type="nucleotide sequence ID" value="NZ_JBCNVW010000016.1"/>
</dbReference>
<sequence>MDIVTKIVTVIGGIIGILAAMGILTGVKNLRSGLANDESRLVDKGIEQIVVGGVIAFIVGGVVVYVIAKINAITF</sequence>
<dbReference type="EMBL" id="KY270848">
    <property type="protein sequence ID" value="ARO45621.1"/>
    <property type="molecule type" value="Genomic_DNA"/>
</dbReference>
<dbReference type="AlphaFoldDB" id="A0A1W6QWD2"/>
<keyword evidence="1" id="KW-0812">Transmembrane</keyword>
<organism evidence="2">
    <name type="scientific">Enterococcus faecalis</name>
    <name type="common">Streptococcus faecalis</name>
    <dbReference type="NCBI Taxonomy" id="1351"/>
    <lineage>
        <taxon>Bacteria</taxon>
        <taxon>Bacillati</taxon>
        <taxon>Bacillota</taxon>
        <taxon>Bacilli</taxon>
        <taxon>Lactobacillales</taxon>
        <taxon>Enterococcaceae</taxon>
        <taxon>Enterococcus</taxon>
    </lineage>
</organism>
<protein>
    <submittedName>
        <fullName evidence="2">Type III secretion system protein PrgF</fullName>
    </submittedName>
</protein>